<dbReference type="AlphaFoldDB" id="A0A8X7THR3"/>
<dbReference type="Gene3D" id="1.20.5.170">
    <property type="match status" value="1"/>
</dbReference>
<proteinExistence type="predicted"/>
<dbReference type="EMBL" id="JAAMPC010000473">
    <property type="protein sequence ID" value="KAG2242460.1"/>
    <property type="molecule type" value="Genomic_DNA"/>
</dbReference>
<dbReference type="Proteomes" id="UP000886595">
    <property type="component" value="Unassembled WGS sequence"/>
</dbReference>
<keyword evidence="2" id="KW-1185">Reference proteome</keyword>
<organism evidence="1 2">
    <name type="scientific">Brassica carinata</name>
    <name type="common">Ethiopian mustard</name>
    <name type="synonym">Abyssinian cabbage</name>
    <dbReference type="NCBI Taxonomy" id="52824"/>
    <lineage>
        <taxon>Eukaryota</taxon>
        <taxon>Viridiplantae</taxon>
        <taxon>Streptophyta</taxon>
        <taxon>Embryophyta</taxon>
        <taxon>Tracheophyta</taxon>
        <taxon>Spermatophyta</taxon>
        <taxon>Magnoliopsida</taxon>
        <taxon>eudicotyledons</taxon>
        <taxon>Gunneridae</taxon>
        <taxon>Pentapetalae</taxon>
        <taxon>rosids</taxon>
        <taxon>malvids</taxon>
        <taxon>Brassicales</taxon>
        <taxon>Brassicaceae</taxon>
        <taxon>Brassiceae</taxon>
        <taxon>Brassica</taxon>
    </lineage>
</organism>
<gene>
    <name evidence="1" type="ORF">Bca52824_095699</name>
</gene>
<name>A0A8X7THR3_BRACI</name>
<dbReference type="OrthoDB" id="116380at2759"/>
<evidence type="ECO:0000313" key="2">
    <source>
        <dbReference type="Proteomes" id="UP000886595"/>
    </source>
</evidence>
<sequence length="115" mass="12757">MAQPLRRRQESQTAGFTANLSKRYEAAAMRKTNQEKLRIAVLVSKAAFQFISGVAPSDYTVPEEVKAAGFDICADELGSIVESHDVKKLKFHGGVDGLAGKLKASHRSWFYEFYS</sequence>
<accession>A0A8X7THR3</accession>
<evidence type="ECO:0000313" key="1">
    <source>
        <dbReference type="EMBL" id="KAG2242460.1"/>
    </source>
</evidence>
<reference evidence="1 2" key="1">
    <citation type="submission" date="2020-02" db="EMBL/GenBank/DDBJ databases">
        <authorList>
            <person name="Ma Q."/>
            <person name="Huang Y."/>
            <person name="Song X."/>
            <person name="Pei D."/>
        </authorList>
    </citation>
    <scope>NUCLEOTIDE SEQUENCE [LARGE SCALE GENOMIC DNA]</scope>
    <source>
        <strain evidence="1">Sxm20200214</strain>
        <tissue evidence="1">Leaf</tissue>
    </source>
</reference>
<protein>
    <submittedName>
        <fullName evidence="1">Uncharacterized protein</fullName>
    </submittedName>
</protein>
<comment type="caution">
    <text evidence="1">The sequence shown here is derived from an EMBL/GenBank/DDBJ whole genome shotgun (WGS) entry which is preliminary data.</text>
</comment>